<feature type="domain" description="PRELI/MSF1" evidence="1">
    <location>
        <begin position="1"/>
        <end position="170"/>
    </location>
</feature>
<comment type="caution">
    <text evidence="2">The sequence shown here is derived from an EMBL/GenBank/DDBJ whole genome shotgun (WGS) entry which is preliminary data.</text>
</comment>
<dbReference type="GO" id="GO:0005758">
    <property type="term" value="C:mitochondrial intermembrane space"/>
    <property type="evidence" value="ECO:0007669"/>
    <property type="project" value="InterPro"/>
</dbReference>
<protein>
    <submittedName>
        <fullName evidence="2">Protein slowmo</fullName>
    </submittedName>
</protein>
<name>A0A6A4WRT0_AMPAM</name>
<dbReference type="PROSITE" id="PS50904">
    <property type="entry name" value="PRELI_MSF1"/>
    <property type="match status" value="1"/>
</dbReference>
<evidence type="ECO:0000259" key="1">
    <source>
        <dbReference type="PROSITE" id="PS50904"/>
    </source>
</evidence>
<reference evidence="2 4" key="1">
    <citation type="submission" date="2019-07" db="EMBL/GenBank/DDBJ databases">
        <title>Draft genome assembly of a fouling barnacle, Amphibalanus amphitrite (Darwin, 1854): The first reference genome for Thecostraca.</title>
        <authorList>
            <person name="Kim W."/>
        </authorList>
    </citation>
    <scope>NUCLEOTIDE SEQUENCE [LARGE SCALE GENOMIC DNA]</scope>
    <source>
        <strain evidence="2">SNU_AA5</strain>
        <tissue evidence="2">Soma without cirri and trophi</tissue>
    </source>
</reference>
<keyword evidence="4" id="KW-1185">Reference proteome</keyword>
<organism evidence="2 4">
    <name type="scientific">Amphibalanus amphitrite</name>
    <name type="common">Striped barnacle</name>
    <name type="synonym">Balanus amphitrite</name>
    <dbReference type="NCBI Taxonomy" id="1232801"/>
    <lineage>
        <taxon>Eukaryota</taxon>
        <taxon>Metazoa</taxon>
        <taxon>Ecdysozoa</taxon>
        <taxon>Arthropoda</taxon>
        <taxon>Crustacea</taxon>
        <taxon>Multicrustacea</taxon>
        <taxon>Cirripedia</taxon>
        <taxon>Thoracica</taxon>
        <taxon>Thoracicalcarea</taxon>
        <taxon>Balanomorpha</taxon>
        <taxon>Balanoidea</taxon>
        <taxon>Balanidae</taxon>
        <taxon>Amphibalaninae</taxon>
        <taxon>Amphibalanus</taxon>
    </lineage>
</organism>
<dbReference type="InterPro" id="IPR037365">
    <property type="entry name" value="Slowmo/Ups"/>
</dbReference>
<dbReference type="AlphaFoldDB" id="A0A6A4WRT0"/>
<dbReference type="EMBL" id="VIIS01000808">
    <property type="protein sequence ID" value="KAF0304818.1"/>
    <property type="molecule type" value="Genomic_DNA"/>
</dbReference>
<sequence length="231" mass="25716">MKIWTSEHVFNHSWETVSQAAWRKYPNPMNPAVVGIDVLERRVQEGRLVTDRLISSKWGIPGWAASLIGSPSVCYGYEQSTVDPAQRQMELKTRNITFGSSISVDERLVYSEHPDDPSKTLLRQEAVVTVQGVPLTDYMENILTSKISANAGKGREAMEWVIGKINQEVHELATATKSAVKTTDELLHSAKHSVDGLAERARQLGHLTDGITEKAKNIHLTSETTANQRQL</sequence>
<dbReference type="OrthoDB" id="407630at2759"/>
<dbReference type="Proteomes" id="UP000440578">
    <property type="component" value="Unassembled WGS sequence"/>
</dbReference>
<gene>
    <name evidence="2" type="primary">slmo_1</name>
    <name evidence="3" type="synonym">slmo_0</name>
    <name evidence="3" type="ORF">FJT64_019826</name>
    <name evidence="2" type="ORF">FJT64_023430</name>
</gene>
<dbReference type="InterPro" id="IPR006797">
    <property type="entry name" value="PRELI/MSF1_dom"/>
</dbReference>
<dbReference type="EMBL" id="VIIS01000445">
    <property type="protein sequence ID" value="KAF0308985.1"/>
    <property type="molecule type" value="Genomic_DNA"/>
</dbReference>
<proteinExistence type="predicted"/>
<accession>A0A6A4WRT0</accession>
<evidence type="ECO:0000313" key="3">
    <source>
        <dbReference type="EMBL" id="KAF0308985.1"/>
    </source>
</evidence>
<dbReference type="Pfam" id="PF04707">
    <property type="entry name" value="PRELI"/>
    <property type="match status" value="1"/>
</dbReference>
<dbReference type="PANTHER" id="PTHR11158">
    <property type="entry name" value="MSF1/PX19 RELATED"/>
    <property type="match status" value="1"/>
</dbReference>
<evidence type="ECO:0000313" key="4">
    <source>
        <dbReference type="Proteomes" id="UP000440578"/>
    </source>
</evidence>
<evidence type="ECO:0000313" key="2">
    <source>
        <dbReference type="EMBL" id="KAF0304818.1"/>
    </source>
</evidence>